<dbReference type="Pfam" id="PF00248">
    <property type="entry name" value="Aldo_ket_red"/>
    <property type="match status" value="1"/>
</dbReference>
<dbReference type="Proteomes" id="UP001583177">
    <property type="component" value="Unassembled WGS sequence"/>
</dbReference>
<evidence type="ECO:0000313" key="3">
    <source>
        <dbReference type="EMBL" id="KAL1864602.1"/>
    </source>
</evidence>
<organism evidence="3 4">
    <name type="scientific">Diaporthe australafricana</name>
    <dbReference type="NCBI Taxonomy" id="127596"/>
    <lineage>
        <taxon>Eukaryota</taxon>
        <taxon>Fungi</taxon>
        <taxon>Dikarya</taxon>
        <taxon>Ascomycota</taxon>
        <taxon>Pezizomycotina</taxon>
        <taxon>Sordariomycetes</taxon>
        <taxon>Sordariomycetidae</taxon>
        <taxon>Diaporthales</taxon>
        <taxon>Diaporthaceae</taxon>
        <taxon>Diaporthe</taxon>
    </lineage>
</organism>
<dbReference type="PANTHER" id="PTHR43364:SF4">
    <property type="entry name" value="NAD(P)-LINKED OXIDOREDUCTASE SUPERFAMILY PROTEIN"/>
    <property type="match status" value="1"/>
</dbReference>
<keyword evidence="4" id="KW-1185">Reference proteome</keyword>
<dbReference type="InterPro" id="IPR023210">
    <property type="entry name" value="NADP_OxRdtase_dom"/>
</dbReference>
<sequence>MSSDQLSLAIGTAGFPGPEKLQAALDVVKAVGIKEIDTAELYGTNEVDLGSVGAADNFTISTKNPGGWIPGALENITIQVNASLDKLKTKQVDILYIHGPDRAAQLDDWVPQVDALHRAGKFKRFGISNFSPDEVRALHSYAKSRSFVLPTVYQGNYNAVSRTIDDTLFPLLRELGIAFYAYSPVAGGFLTKTKKALEEGTAGGRFAAADPGKPASGFYHSLYNKPRLLEGLGRWEGLAELEGAPRAEVAYRWVYYHSALRRDLGDVVIVGASSPQQIEQTVEGIRKGPLKPEVVEGIEEVWRLVKDEAIVDNYQASGGKVPGLPEKWSLNYGRK</sequence>
<reference evidence="3 4" key="1">
    <citation type="journal article" date="2024" name="IMA Fungus">
        <title>IMA Genome - F19 : A genome assembly and annotation guide to empower mycologists, including annotated draft genome sequences of Ceratocystis pirilliformis, Diaporthe australafricana, Fusarium ophioides, Paecilomyces lecythidis, and Sporothrix stenoceras.</title>
        <authorList>
            <person name="Aylward J."/>
            <person name="Wilson A.M."/>
            <person name="Visagie C.M."/>
            <person name="Spraker J."/>
            <person name="Barnes I."/>
            <person name="Buitendag C."/>
            <person name="Ceriani C."/>
            <person name="Del Mar Angel L."/>
            <person name="du Plessis D."/>
            <person name="Fuchs T."/>
            <person name="Gasser K."/>
            <person name="Kramer D."/>
            <person name="Li W."/>
            <person name="Munsamy K."/>
            <person name="Piso A."/>
            <person name="Price J.L."/>
            <person name="Sonnekus B."/>
            <person name="Thomas C."/>
            <person name="van der Nest A."/>
            <person name="van Dijk A."/>
            <person name="van Heerden A."/>
            <person name="van Vuuren N."/>
            <person name="Yilmaz N."/>
            <person name="Duong T.A."/>
            <person name="van der Merwe N.A."/>
            <person name="Wingfield M.J."/>
            <person name="Wingfield B.D."/>
        </authorList>
    </citation>
    <scope>NUCLEOTIDE SEQUENCE [LARGE SCALE GENOMIC DNA]</scope>
    <source>
        <strain evidence="3 4">CMW 18300</strain>
    </source>
</reference>
<gene>
    <name evidence="3" type="ORF">Daus18300_007619</name>
</gene>
<dbReference type="PANTHER" id="PTHR43364">
    <property type="entry name" value="NADH-SPECIFIC METHYLGLYOXAL REDUCTASE-RELATED"/>
    <property type="match status" value="1"/>
</dbReference>
<keyword evidence="1" id="KW-0560">Oxidoreductase</keyword>
<comment type="caution">
    <text evidence="3">The sequence shown here is derived from an EMBL/GenBank/DDBJ whole genome shotgun (WGS) entry which is preliminary data.</text>
</comment>
<dbReference type="InterPro" id="IPR020471">
    <property type="entry name" value="AKR"/>
</dbReference>
<dbReference type="EMBL" id="JAWRVE010000067">
    <property type="protein sequence ID" value="KAL1864602.1"/>
    <property type="molecule type" value="Genomic_DNA"/>
</dbReference>
<feature type="domain" description="NADP-dependent oxidoreductase" evidence="2">
    <location>
        <begin position="8"/>
        <end position="302"/>
    </location>
</feature>
<dbReference type="PRINTS" id="PR00069">
    <property type="entry name" value="ALDKETRDTASE"/>
</dbReference>
<dbReference type="CDD" id="cd19075">
    <property type="entry name" value="AKR_AKR7A1-5"/>
    <property type="match status" value="1"/>
</dbReference>
<name>A0ABR3WLU3_9PEZI</name>
<protein>
    <recommendedName>
        <fullName evidence="2">NADP-dependent oxidoreductase domain-containing protein</fullName>
    </recommendedName>
</protein>
<evidence type="ECO:0000313" key="4">
    <source>
        <dbReference type="Proteomes" id="UP001583177"/>
    </source>
</evidence>
<proteinExistence type="predicted"/>
<dbReference type="SUPFAM" id="SSF51430">
    <property type="entry name" value="NAD(P)-linked oxidoreductase"/>
    <property type="match status" value="1"/>
</dbReference>
<evidence type="ECO:0000256" key="1">
    <source>
        <dbReference type="ARBA" id="ARBA00023002"/>
    </source>
</evidence>
<dbReference type="InterPro" id="IPR036812">
    <property type="entry name" value="NAD(P)_OxRdtase_dom_sf"/>
</dbReference>
<evidence type="ECO:0000259" key="2">
    <source>
        <dbReference type="Pfam" id="PF00248"/>
    </source>
</evidence>
<dbReference type="Gene3D" id="3.20.20.100">
    <property type="entry name" value="NADP-dependent oxidoreductase domain"/>
    <property type="match status" value="1"/>
</dbReference>
<accession>A0ABR3WLU3</accession>
<dbReference type="InterPro" id="IPR050523">
    <property type="entry name" value="AKR_Detox_Biosynth"/>
</dbReference>